<dbReference type="NCBIfam" id="TIGR00711">
    <property type="entry name" value="efflux_EmrB"/>
    <property type="match status" value="1"/>
</dbReference>
<evidence type="ECO:0000313" key="12">
    <source>
        <dbReference type="Proteomes" id="UP000642107"/>
    </source>
</evidence>
<keyword evidence="5 9" id="KW-0812">Transmembrane</keyword>
<name>A0ABR9DRA1_9MICO</name>
<feature type="transmembrane region" description="Helical" evidence="9">
    <location>
        <begin position="168"/>
        <end position="186"/>
    </location>
</feature>
<comment type="similarity">
    <text evidence="2">Belongs to the major facilitator superfamily. EmrB family.</text>
</comment>
<feature type="transmembrane region" description="Helical" evidence="9">
    <location>
        <begin position="480"/>
        <end position="498"/>
    </location>
</feature>
<dbReference type="SUPFAM" id="SSF103473">
    <property type="entry name" value="MFS general substrate transporter"/>
    <property type="match status" value="1"/>
</dbReference>
<dbReference type="EMBL" id="JACZDF010000003">
    <property type="protein sequence ID" value="MBD9699489.1"/>
    <property type="molecule type" value="Genomic_DNA"/>
</dbReference>
<evidence type="ECO:0000259" key="10">
    <source>
        <dbReference type="PROSITE" id="PS50850"/>
    </source>
</evidence>
<evidence type="ECO:0000256" key="5">
    <source>
        <dbReference type="ARBA" id="ARBA00022692"/>
    </source>
</evidence>
<evidence type="ECO:0000313" key="11">
    <source>
        <dbReference type="EMBL" id="MBD9699489.1"/>
    </source>
</evidence>
<evidence type="ECO:0000256" key="4">
    <source>
        <dbReference type="ARBA" id="ARBA00022475"/>
    </source>
</evidence>
<feature type="transmembrane region" description="Helical" evidence="9">
    <location>
        <begin position="338"/>
        <end position="359"/>
    </location>
</feature>
<gene>
    <name evidence="11" type="ORF">IGS67_08300</name>
</gene>
<evidence type="ECO:0000256" key="1">
    <source>
        <dbReference type="ARBA" id="ARBA00004651"/>
    </source>
</evidence>
<keyword evidence="12" id="KW-1185">Reference proteome</keyword>
<feature type="transmembrane region" description="Helical" evidence="9">
    <location>
        <begin position="223"/>
        <end position="246"/>
    </location>
</feature>
<dbReference type="Pfam" id="PF07690">
    <property type="entry name" value="MFS_1"/>
    <property type="match status" value="1"/>
</dbReference>
<feature type="transmembrane region" description="Helical" evidence="9">
    <location>
        <begin position="105"/>
        <end position="129"/>
    </location>
</feature>
<dbReference type="PROSITE" id="PS50850">
    <property type="entry name" value="MFS"/>
    <property type="match status" value="1"/>
</dbReference>
<evidence type="ECO:0000256" key="8">
    <source>
        <dbReference type="SAM" id="MobiDB-lite"/>
    </source>
</evidence>
<evidence type="ECO:0000256" key="6">
    <source>
        <dbReference type="ARBA" id="ARBA00022989"/>
    </source>
</evidence>
<dbReference type="InterPro" id="IPR004638">
    <property type="entry name" value="EmrB-like"/>
</dbReference>
<keyword evidence="7 9" id="KW-0472">Membrane</keyword>
<evidence type="ECO:0000256" key="9">
    <source>
        <dbReference type="SAM" id="Phobius"/>
    </source>
</evidence>
<organism evidence="11 12">
    <name type="scientific">Flavimobilis rhizosphaerae</name>
    <dbReference type="NCBI Taxonomy" id="2775421"/>
    <lineage>
        <taxon>Bacteria</taxon>
        <taxon>Bacillati</taxon>
        <taxon>Actinomycetota</taxon>
        <taxon>Actinomycetes</taxon>
        <taxon>Micrococcales</taxon>
        <taxon>Jonesiaceae</taxon>
        <taxon>Flavimobilis</taxon>
    </lineage>
</organism>
<dbReference type="Gene3D" id="1.20.1250.20">
    <property type="entry name" value="MFS general substrate transporter like domains"/>
    <property type="match status" value="1"/>
</dbReference>
<protein>
    <submittedName>
        <fullName evidence="11">Multidrug efflux MFS transporter</fullName>
    </submittedName>
</protein>
<feature type="transmembrane region" description="Helical" evidence="9">
    <location>
        <begin position="266"/>
        <end position="286"/>
    </location>
</feature>
<feature type="transmembrane region" description="Helical" evidence="9">
    <location>
        <begin position="442"/>
        <end position="468"/>
    </location>
</feature>
<feature type="transmembrane region" description="Helical" evidence="9">
    <location>
        <begin position="307"/>
        <end position="326"/>
    </location>
</feature>
<sequence length="512" mass="52761">MRSTPSTPHDEADAPATSLDGPATTPGAARAAETPRSQGVIWLLLAAAFVVILNETIMGVAIPHLMTDLSIDAVAAQWLTTAFMLTMAVVIPVTGYLLERFTTRTLFIAAMSLFSTGTLVAAVSLGFPMLLGARVVQASGTAIMMPLLMTTIMTLVEPEHRGRLMGRISIVMSVAPAVGPTISGLILKYLTWRWMFILVLPIALVMLAIGARHVTNVGETRKAPLDPVSVVLAALGFGGLVFGLSLVGGEGGGDTAAANAAHGRTMLVALAVGAVALVTFVARQVLRQRTDSALLDLRTFRSRNFSVSIALMTVLMAVLFGTIILLPLFMQRALGLDTLASGLVLLPGSLLMGLCGPLVGRLYDKLGPRPLVVPGVMIVSGVLWGLTQVSETTPTAMLVVAHVTLSLGLALTFTPLFTSSLGSVEPRLYSHGSATLGTVQQVAGAIGTAVFVTLMASGAATLVAAGVPEAAATAAGVRDAFLVGAIVSLGAVVLSFFVTRPDGEGPGGGVGH</sequence>
<feature type="transmembrane region" description="Helical" evidence="9">
    <location>
        <begin position="40"/>
        <end position="66"/>
    </location>
</feature>
<keyword evidence="3" id="KW-0813">Transport</keyword>
<dbReference type="InterPro" id="IPR036259">
    <property type="entry name" value="MFS_trans_sf"/>
</dbReference>
<feature type="transmembrane region" description="Helical" evidence="9">
    <location>
        <begin position="78"/>
        <end position="98"/>
    </location>
</feature>
<proteinExistence type="inferred from homology"/>
<reference evidence="11 12" key="1">
    <citation type="submission" date="2020-09" db="EMBL/GenBank/DDBJ databases">
        <title>Flavimobilis rhizosphaerae sp. nov., isolated from rhizosphere soil of Spartina alterniflora.</title>
        <authorList>
            <person name="Hanqin C."/>
        </authorList>
    </citation>
    <scope>NUCLEOTIDE SEQUENCE [LARGE SCALE GENOMIC DNA]</scope>
    <source>
        <strain evidence="11 12">GY 10621</strain>
    </source>
</reference>
<dbReference type="Proteomes" id="UP000642107">
    <property type="component" value="Unassembled WGS sequence"/>
</dbReference>
<dbReference type="InterPro" id="IPR011701">
    <property type="entry name" value="MFS"/>
</dbReference>
<keyword evidence="6 9" id="KW-1133">Transmembrane helix</keyword>
<dbReference type="Gene3D" id="1.20.1720.10">
    <property type="entry name" value="Multidrug resistance protein D"/>
    <property type="match status" value="1"/>
</dbReference>
<dbReference type="PANTHER" id="PTHR42718">
    <property type="entry name" value="MAJOR FACILITATOR SUPERFAMILY MULTIDRUG TRANSPORTER MFSC"/>
    <property type="match status" value="1"/>
</dbReference>
<comment type="caution">
    <text evidence="11">The sequence shown here is derived from an EMBL/GenBank/DDBJ whole genome shotgun (WGS) entry which is preliminary data.</text>
</comment>
<keyword evidence="4" id="KW-1003">Cell membrane</keyword>
<dbReference type="RefSeq" id="WP_192279535.1">
    <property type="nucleotide sequence ID" value="NZ_JACZDF010000003.1"/>
</dbReference>
<feature type="domain" description="Major facilitator superfamily (MFS) profile" evidence="10">
    <location>
        <begin position="40"/>
        <end position="503"/>
    </location>
</feature>
<evidence type="ECO:0000256" key="2">
    <source>
        <dbReference type="ARBA" id="ARBA00008537"/>
    </source>
</evidence>
<feature type="transmembrane region" description="Helical" evidence="9">
    <location>
        <begin position="396"/>
        <end position="421"/>
    </location>
</feature>
<dbReference type="PANTHER" id="PTHR42718:SF9">
    <property type="entry name" value="MAJOR FACILITATOR SUPERFAMILY MULTIDRUG TRANSPORTER MFSC"/>
    <property type="match status" value="1"/>
</dbReference>
<evidence type="ECO:0000256" key="7">
    <source>
        <dbReference type="ARBA" id="ARBA00023136"/>
    </source>
</evidence>
<comment type="subcellular location">
    <subcellularLocation>
        <location evidence="1">Cell membrane</location>
        <topology evidence="1">Multi-pass membrane protein</topology>
    </subcellularLocation>
</comment>
<feature type="compositionally biased region" description="Low complexity" evidence="8">
    <location>
        <begin position="21"/>
        <end position="30"/>
    </location>
</feature>
<dbReference type="InterPro" id="IPR020846">
    <property type="entry name" value="MFS_dom"/>
</dbReference>
<feature type="region of interest" description="Disordered" evidence="8">
    <location>
        <begin position="1"/>
        <end position="30"/>
    </location>
</feature>
<dbReference type="CDD" id="cd17503">
    <property type="entry name" value="MFS_LmrB_MDR_like"/>
    <property type="match status" value="1"/>
</dbReference>
<feature type="transmembrane region" description="Helical" evidence="9">
    <location>
        <begin position="192"/>
        <end position="211"/>
    </location>
</feature>
<dbReference type="PRINTS" id="PR01036">
    <property type="entry name" value="TCRTETB"/>
</dbReference>
<feature type="transmembrane region" description="Helical" evidence="9">
    <location>
        <begin position="135"/>
        <end position="156"/>
    </location>
</feature>
<accession>A0ABR9DRA1</accession>
<evidence type="ECO:0000256" key="3">
    <source>
        <dbReference type="ARBA" id="ARBA00022448"/>
    </source>
</evidence>